<proteinExistence type="predicted"/>
<sequence>MAKFGHGMDRRPANADGKETKSKISRRTPLQSTQANQQQPQQQQQEVMTTTVGQNIVPRNDPNGMPNPMPANNSNLTPQQKQRAMDTHQTEGHLLKLKMPMEVDDVEEENFVRLRETNQTKMDTLNKEIAETVSQENITKLEKIIWHIFALTFQIVGIELNPTDQITRILQRTLNFDQLALALCNSNSELVLNSIKTHLVNNEHLKKKAIFANIFSRINSQAKGIFGQPLGLIDANDQQMGGDRVENGEMKRLKVFFFYVRLFRELLGLLEMPFSGKVPQIVAEEISEMKVILFCIGTAKKQIENEFEKIVRGQNVNSAKGEQMIKAMQKLEELFCENERIHLASVAISFTLRVLLRRHAMRGELLKLMAEVQTDNIICVLLSKEPVDLFQIAKSSLNWTDRIEIVPAFVRIFNSAMQLSNEEFGTNDQQFKTARIGKVFVEVFRATKKLVNCEANSPRIKLLMAFLDESIDQLDAFFCRFNLAKKEMIRNRTTEKGFISDYLMENCINYIIKTNDASRKSG</sequence>
<accession>A0ABD2I1X3</accession>
<reference evidence="2 3" key="1">
    <citation type="submission" date="2024-10" db="EMBL/GenBank/DDBJ databases">
        <authorList>
            <person name="Kim D."/>
        </authorList>
    </citation>
    <scope>NUCLEOTIDE SEQUENCE [LARGE SCALE GENOMIC DNA]</scope>
    <source>
        <strain evidence="2">Taebaek</strain>
    </source>
</reference>
<protein>
    <submittedName>
        <fullName evidence="2">Uncharacterized protein</fullName>
    </submittedName>
</protein>
<feature type="compositionally biased region" description="Low complexity" evidence="1">
    <location>
        <begin position="31"/>
        <end position="45"/>
    </location>
</feature>
<organism evidence="2 3">
    <name type="scientific">Heterodera schachtii</name>
    <name type="common">Sugarbeet cyst nematode worm</name>
    <name type="synonym">Tylenchus schachtii</name>
    <dbReference type="NCBI Taxonomy" id="97005"/>
    <lineage>
        <taxon>Eukaryota</taxon>
        <taxon>Metazoa</taxon>
        <taxon>Ecdysozoa</taxon>
        <taxon>Nematoda</taxon>
        <taxon>Chromadorea</taxon>
        <taxon>Rhabditida</taxon>
        <taxon>Tylenchina</taxon>
        <taxon>Tylenchomorpha</taxon>
        <taxon>Tylenchoidea</taxon>
        <taxon>Heteroderidae</taxon>
        <taxon>Heteroderinae</taxon>
        <taxon>Heterodera</taxon>
    </lineage>
</organism>
<feature type="region of interest" description="Disordered" evidence="1">
    <location>
        <begin position="1"/>
        <end position="84"/>
    </location>
</feature>
<feature type="compositionally biased region" description="Low complexity" evidence="1">
    <location>
        <begin position="58"/>
        <end position="75"/>
    </location>
</feature>
<gene>
    <name evidence="2" type="ORF">niasHS_017976</name>
</gene>
<evidence type="ECO:0000256" key="1">
    <source>
        <dbReference type="SAM" id="MobiDB-lite"/>
    </source>
</evidence>
<dbReference type="Proteomes" id="UP001620645">
    <property type="component" value="Unassembled WGS sequence"/>
</dbReference>
<evidence type="ECO:0000313" key="2">
    <source>
        <dbReference type="EMBL" id="KAL3073002.1"/>
    </source>
</evidence>
<feature type="compositionally biased region" description="Basic and acidic residues" evidence="1">
    <location>
        <begin position="1"/>
        <end position="22"/>
    </location>
</feature>
<keyword evidence="3" id="KW-1185">Reference proteome</keyword>
<dbReference type="AlphaFoldDB" id="A0ABD2I1X3"/>
<name>A0ABD2I1X3_HETSC</name>
<dbReference type="EMBL" id="JBICCN010000373">
    <property type="protein sequence ID" value="KAL3073002.1"/>
    <property type="molecule type" value="Genomic_DNA"/>
</dbReference>
<comment type="caution">
    <text evidence="2">The sequence shown here is derived from an EMBL/GenBank/DDBJ whole genome shotgun (WGS) entry which is preliminary data.</text>
</comment>
<evidence type="ECO:0000313" key="3">
    <source>
        <dbReference type="Proteomes" id="UP001620645"/>
    </source>
</evidence>